<dbReference type="EMBL" id="FOUZ01000001">
    <property type="protein sequence ID" value="SFM63927.1"/>
    <property type="molecule type" value="Genomic_DNA"/>
</dbReference>
<accession>A0A1I4SHJ9</accession>
<reference evidence="3" key="1">
    <citation type="submission" date="2016-10" db="EMBL/GenBank/DDBJ databases">
        <authorList>
            <person name="Varghese N."/>
            <person name="Submissions S."/>
        </authorList>
    </citation>
    <scope>NUCLEOTIDE SEQUENCE [LARGE SCALE GENOMIC DNA]</scope>
    <source>
        <strain evidence="3">XJ109</strain>
    </source>
</reference>
<keyword evidence="1" id="KW-0732">Signal</keyword>
<feature type="chain" id="PRO_5011555719" evidence="1">
    <location>
        <begin position="19"/>
        <end position="119"/>
    </location>
</feature>
<evidence type="ECO:0000313" key="2">
    <source>
        <dbReference type="EMBL" id="SFM63927.1"/>
    </source>
</evidence>
<name>A0A1I4SHJ9_9FLAO</name>
<sequence length="119" mass="13305">MKNLITLAIIAIGSFAFGQTCNIEQNGIFELNQFGSDEVFFYTAPNSIQNPNANNYTYSWEFQFENGGYASFIEREPLFSVSCSNKVTYTKVTISNGTCSKVIEKTWRPKVCGTGNLIN</sequence>
<keyword evidence="3" id="KW-1185">Reference proteome</keyword>
<protein>
    <submittedName>
        <fullName evidence="2">Uncharacterized protein</fullName>
    </submittedName>
</protein>
<dbReference type="RefSeq" id="WP_092905672.1">
    <property type="nucleotide sequence ID" value="NZ_FOUZ01000001.1"/>
</dbReference>
<feature type="signal peptide" evidence="1">
    <location>
        <begin position="1"/>
        <end position="18"/>
    </location>
</feature>
<organism evidence="2 3">
    <name type="scientific">Algoriella xinjiangensis</name>
    <dbReference type="NCBI Taxonomy" id="684065"/>
    <lineage>
        <taxon>Bacteria</taxon>
        <taxon>Pseudomonadati</taxon>
        <taxon>Bacteroidota</taxon>
        <taxon>Flavobacteriia</taxon>
        <taxon>Flavobacteriales</taxon>
        <taxon>Weeksellaceae</taxon>
        <taxon>Algoriella</taxon>
    </lineage>
</organism>
<dbReference type="Proteomes" id="UP000199149">
    <property type="component" value="Unassembled WGS sequence"/>
</dbReference>
<dbReference type="AlphaFoldDB" id="A0A1I4SHJ9"/>
<evidence type="ECO:0000256" key="1">
    <source>
        <dbReference type="SAM" id="SignalP"/>
    </source>
</evidence>
<evidence type="ECO:0000313" key="3">
    <source>
        <dbReference type="Proteomes" id="UP000199149"/>
    </source>
</evidence>
<proteinExistence type="predicted"/>
<gene>
    <name evidence="2" type="ORF">SAMN05421738_101212</name>
</gene>